<feature type="domain" description="CHAD" evidence="1">
    <location>
        <begin position="11"/>
        <end position="292"/>
    </location>
</feature>
<reference evidence="2 5" key="2">
    <citation type="submission" date="2020-08" db="EMBL/GenBank/DDBJ databases">
        <title>Genomic Encyclopedia of Type Strains, Phase IV (KMG-IV): sequencing the most valuable type-strain genomes for metagenomic binning, comparative biology and taxonomic classification.</title>
        <authorList>
            <person name="Goeker M."/>
        </authorList>
    </citation>
    <scope>NUCLEOTIDE SEQUENCE [LARGE SCALE GENOMIC DNA]</scope>
    <source>
        <strain evidence="2 5">DSM 100021</strain>
    </source>
</reference>
<evidence type="ECO:0000313" key="4">
    <source>
        <dbReference type="Proteomes" id="UP000185598"/>
    </source>
</evidence>
<dbReference type="RefSeq" id="WP_075615460.1">
    <property type="nucleotide sequence ID" value="NZ_JACIED010000001.1"/>
</dbReference>
<dbReference type="SMART" id="SM00880">
    <property type="entry name" value="CHAD"/>
    <property type="match status" value="1"/>
</dbReference>
<accession>A0A1Q9A532</accession>
<keyword evidence="4" id="KW-1185">Reference proteome</keyword>
<organism evidence="3 4">
    <name type="scientific">Allorhizobium taibaishanense</name>
    <dbReference type="NCBI Taxonomy" id="887144"/>
    <lineage>
        <taxon>Bacteria</taxon>
        <taxon>Pseudomonadati</taxon>
        <taxon>Pseudomonadota</taxon>
        <taxon>Alphaproteobacteria</taxon>
        <taxon>Hyphomicrobiales</taxon>
        <taxon>Rhizobiaceae</taxon>
        <taxon>Rhizobium/Agrobacterium group</taxon>
        <taxon>Allorhizobium</taxon>
    </lineage>
</organism>
<dbReference type="Proteomes" id="UP000544107">
    <property type="component" value="Unassembled WGS sequence"/>
</dbReference>
<dbReference type="Pfam" id="PF05235">
    <property type="entry name" value="CHAD"/>
    <property type="match status" value="1"/>
</dbReference>
<dbReference type="InterPro" id="IPR007899">
    <property type="entry name" value="CHAD_dom"/>
</dbReference>
<dbReference type="EMBL" id="MKIN01000022">
    <property type="protein sequence ID" value="OLP49674.1"/>
    <property type="molecule type" value="Genomic_DNA"/>
</dbReference>
<dbReference type="AlphaFoldDB" id="A0A1Q9A532"/>
<name>A0A1Q9A532_9HYPH</name>
<reference evidence="3 4" key="1">
    <citation type="submission" date="2016-09" db="EMBL/GenBank/DDBJ databases">
        <title>Rhizobium oryziradicis sp. nov., isolated from the root of rice.</title>
        <authorList>
            <person name="Zhao J."/>
            <person name="Zhang X."/>
        </authorList>
    </citation>
    <scope>NUCLEOTIDE SEQUENCE [LARGE SCALE GENOMIC DNA]</scope>
    <source>
        <strain evidence="3 4">14971</strain>
    </source>
</reference>
<dbReference type="Proteomes" id="UP000185598">
    <property type="component" value="Unassembled WGS sequence"/>
</dbReference>
<dbReference type="PANTHER" id="PTHR39339">
    <property type="entry name" value="SLR1444 PROTEIN"/>
    <property type="match status" value="1"/>
</dbReference>
<dbReference type="STRING" id="887144.BJF91_21970"/>
<evidence type="ECO:0000313" key="3">
    <source>
        <dbReference type="EMBL" id="OLP49674.1"/>
    </source>
</evidence>
<dbReference type="PANTHER" id="PTHR39339:SF1">
    <property type="entry name" value="CHAD DOMAIN-CONTAINING PROTEIN"/>
    <property type="match status" value="1"/>
</dbReference>
<protein>
    <submittedName>
        <fullName evidence="2">CHAD domain-containing protein</fullName>
    </submittedName>
</protein>
<gene>
    <name evidence="3" type="ORF">BJF91_21970</name>
    <name evidence="2" type="ORF">GGQ71_001016</name>
</gene>
<proteinExistence type="predicted"/>
<comment type="caution">
    <text evidence="3">The sequence shown here is derived from an EMBL/GenBank/DDBJ whole genome shotgun (WGS) entry which is preliminary data.</text>
</comment>
<evidence type="ECO:0000313" key="5">
    <source>
        <dbReference type="Proteomes" id="UP000544107"/>
    </source>
</evidence>
<sequence>MAYRLRLDLKPAAAAAEMLADLLQSAANDLETSADTEQRARDRAVHIARRKLKRARALYRLLAPAIPDLRRKENGRLRQIARSLSGLRDAAALLESIETLQDAAVSDEEMHALDQAWTALSQRHERQANTFLASQAELMRDAADGCREAAEQAARIDFDDRPAKAARIVAKAWKKTFKRAASAMDACQAGGEGESYHALRKATQTYWMHLSLLRDLWPSAIEMKRTAAKQLADILGQENDLSVLTAALDTEAGLFADGETLSHLLAIIIRQQQTLRRQALDAAEVLFADGPDLESSVIEALWLRASAQ</sequence>
<dbReference type="InterPro" id="IPR038186">
    <property type="entry name" value="CHAD_dom_sf"/>
</dbReference>
<dbReference type="PROSITE" id="PS51708">
    <property type="entry name" value="CHAD"/>
    <property type="match status" value="1"/>
</dbReference>
<dbReference type="EMBL" id="JACIED010000001">
    <property type="protein sequence ID" value="MBB4006780.1"/>
    <property type="molecule type" value="Genomic_DNA"/>
</dbReference>
<dbReference type="OrthoDB" id="9810907at2"/>
<evidence type="ECO:0000259" key="1">
    <source>
        <dbReference type="PROSITE" id="PS51708"/>
    </source>
</evidence>
<evidence type="ECO:0000313" key="2">
    <source>
        <dbReference type="EMBL" id="MBB4006780.1"/>
    </source>
</evidence>
<dbReference type="Gene3D" id="1.40.20.10">
    <property type="entry name" value="CHAD domain"/>
    <property type="match status" value="1"/>
</dbReference>